<evidence type="ECO:0000313" key="10">
    <source>
        <dbReference type="Proteomes" id="UP000657592"/>
    </source>
</evidence>
<evidence type="ECO:0000256" key="7">
    <source>
        <dbReference type="PIRSR" id="PIRSR000138-2"/>
    </source>
</evidence>
<dbReference type="SUPFAM" id="SSF51395">
    <property type="entry name" value="FMN-linked oxidoreductases"/>
    <property type="match status" value="1"/>
</dbReference>
<name>A0A917MME8_9MICO</name>
<feature type="binding site" evidence="7">
    <location>
        <position position="133"/>
    </location>
    <ligand>
        <name>glyoxylate</name>
        <dbReference type="ChEBI" id="CHEBI:36655"/>
    </ligand>
</feature>
<reference evidence="9" key="2">
    <citation type="submission" date="2020-09" db="EMBL/GenBank/DDBJ databases">
        <authorList>
            <person name="Sun Q."/>
            <person name="Zhou Y."/>
        </authorList>
    </citation>
    <scope>NUCLEOTIDE SEQUENCE</scope>
    <source>
        <strain evidence="9">CGMCC 1.15794</strain>
    </source>
</reference>
<keyword evidence="3 7" id="KW-0288">FMN</keyword>
<dbReference type="GO" id="GO:0016491">
    <property type="term" value="F:oxidoreductase activity"/>
    <property type="evidence" value="ECO:0007669"/>
    <property type="project" value="UniProtKB-KW"/>
</dbReference>
<evidence type="ECO:0000256" key="1">
    <source>
        <dbReference type="ARBA" id="ARBA00001917"/>
    </source>
</evidence>
<feature type="binding site" evidence="7">
    <location>
        <begin position="81"/>
        <end position="83"/>
    </location>
    <ligand>
        <name>FMN</name>
        <dbReference type="ChEBI" id="CHEBI:58210"/>
    </ligand>
</feature>
<dbReference type="RefSeq" id="WP_188756712.1">
    <property type="nucleotide sequence ID" value="NZ_BMJY01000014.1"/>
</dbReference>
<feature type="active site" description="Proton acceptor" evidence="6">
    <location>
        <position position="261"/>
    </location>
</feature>
<evidence type="ECO:0000256" key="3">
    <source>
        <dbReference type="ARBA" id="ARBA00022643"/>
    </source>
</evidence>
<dbReference type="CDD" id="cd02809">
    <property type="entry name" value="alpha_hydroxyacid_oxid_FMN"/>
    <property type="match status" value="1"/>
</dbReference>
<dbReference type="Gene3D" id="3.20.20.70">
    <property type="entry name" value="Aldolase class I"/>
    <property type="match status" value="1"/>
</dbReference>
<accession>A0A917MME8</accession>
<dbReference type="PANTHER" id="PTHR10578:SF107">
    <property type="entry name" value="2-HYDROXYACID OXIDASE 1"/>
    <property type="match status" value="1"/>
</dbReference>
<organism evidence="9 10">
    <name type="scientific">Microbacterium album</name>
    <dbReference type="NCBI Taxonomy" id="2053191"/>
    <lineage>
        <taxon>Bacteria</taxon>
        <taxon>Bacillati</taxon>
        <taxon>Actinomycetota</taxon>
        <taxon>Actinomycetes</taxon>
        <taxon>Micrococcales</taxon>
        <taxon>Microbacteriaceae</taxon>
        <taxon>Microbacterium</taxon>
    </lineage>
</organism>
<keyword evidence="2 7" id="KW-0285">Flavoprotein</keyword>
<feature type="domain" description="FMN hydroxy acid dehydrogenase" evidence="8">
    <location>
        <begin position="2"/>
        <end position="366"/>
    </location>
</feature>
<dbReference type="PANTHER" id="PTHR10578">
    <property type="entry name" value="S -2-HYDROXY-ACID OXIDASE-RELATED"/>
    <property type="match status" value="1"/>
</dbReference>
<evidence type="ECO:0000256" key="5">
    <source>
        <dbReference type="ARBA" id="ARBA00024042"/>
    </source>
</evidence>
<feature type="binding site" evidence="7">
    <location>
        <position position="159"/>
    </location>
    <ligand>
        <name>FMN</name>
        <dbReference type="ChEBI" id="CHEBI:58210"/>
    </ligand>
</feature>
<reference evidence="9" key="1">
    <citation type="journal article" date="2014" name="Int. J. Syst. Evol. Microbiol.">
        <title>Complete genome sequence of Corynebacterium casei LMG S-19264T (=DSM 44701T), isolated from a smear-ripened cheese.</title>
        <authorList>
            <consortium name="US DOE Joint Genome Institute (JGI-PGF)"/>
            <person name="Walter F."/>
            <person name="Albersmeier A."/>
            <person name="Kalinowski J."/>
            <person name="Ruckert C."/>
        </authorList>
    </citation>
    <scope>NUCLEOTIDE SEQUENCE</scope>
    <source>
        <strain evidence="9">CGMCC 1.15794</strain>
    </source>
</reference>
<feature type="binding site" evidence="7">
    <location>
        <position position="259"/>
    </location>
    <ligand>
        <name>FMN</name>
        <dbReference type="ChEBI" id="CHEBI:58210"/>
    </ligand>
</feature>
<dbReference type="AlphaFoldDB" id="A0A917MME8"/>
<evidence type="ECO:0000256" key="4">
    <source>
        <dbReference type="ARBA" id="ARBA00023002"/>
    </source>
</evidence>
<evidence type="ECO:0000313" key="9">
    <source>
        <dbReference type="EMBL" id="GGH48357.1"/>
    </source>
</evidence>
<dbReference type="PROSITE" id="PS51349">
    <property type="entry name" value="FMN_HYDROXY_ACID_DH_2"/>
    <property type="match status" value="1"/>
</dbReference>
<protein>
    <submittedName>
        <fullName evidence="9">Alpha-hydroxy-acid oxidizing enzyme</fullName>
    </submittedName>
</protein>
<evidence type="ECO:0000256" key="6">
    <source>
        <dbReference type="PIRSR" id="PIRSR000138-1"/>
    </source>
</evidence>
<keyword evidence="10" id="KW-1185">Reference proteome</keyword>
<comment type="cofactor">
    <cofactor evidence="1">
        <name>FMN</name>
        <dbReference type="ChEBI" id="CHEBI:58210"/>
    </cofactor>
</comment>
<dbReference type="Proteomes" id="UP000657592">
    <property type="component" value="Unassembled WGS sequence"/>
</dbReference>
<comment type="similarity">
    <text evidence="5">Belongs to the FMN-dependent alpha-hydroxy acid dehydrogenase family.</text>
</comment>
<feature type="binding site" evidence="7">
    <location>
        <begin position="315"/>
        <end position="316"/>
    </location>
    <ligand>
        <name>FMN</name>
        <dbReference type="ChEBI" id="CHEBI:58210"/>
    </ligand>
</feature>
<dbReference type="EMBL" id="BMJY01000014">
    <property type="protein sequence ID" value="GGH48357.1"/>
    <property type="molecule type" value="Genomic_DNA"/>
</dbReference>
<dbReference type="GO" id="GO:0010181">
    <property type="term" value="F:FMN binding"/>
    <property type="evidence" value="ECO:0007669"/>
    <property type="project" value="InterPro"/>
</dbReference>
<evidence type="ECO:0000256" key="2">
    <source>
        <dbReference type="ARBA" id="ARBA00022630"/>
    </source>
</evidence>
<feature type="binding site" evidence="7">
    <location>
        <position position="237"/>
    </location>
    <ligand>
        <name>FMN</name>
        <dbReference type="ChEBI" id="CHEBI:58210"/>
    </ligand>
</feature>
<feature type="binding site" evidence="7">
    <location>
        <position position="261"/>
    </location>
    <ligand>
        <name>glyoxylate</name>
        <dbReference type="ChEBI" id="CHEBI:36655"/>
    </ligand>
</feature>
<dbReference type="InterPro" id="IPR013785">
    <property type="entry name" value="Aldolase_TIM"/>
</dbReference>
<proteinExistence type="inferred from homology"/>
<gene>
    <name evidence="9" type="primary">lldA</name>
    <name evidence="9" type="ORF">GCM10010921_25740</name>
</gene>
<comment type="caution">
    <text evidence="9">The sequence shown here is derived from an EMBL/GenBank/DDBJ whole genome shotgun (WGS) entry which is preliminary data.</text>
</comment>
<dbReference type="PIRSF" id="PIRSF000138">
    <property type="entry name" value="Al-hdrx_acd_dh"/>
    <property type="match status" value="1"/>
</dbReference>
<sequence>MPKKLNFHTYEELKASARKALPRVLFEDMANGSGRSWTTRHNEAAFDEVDLVPRAAVGFPERQLSTTVLGTEVSMPVLLSPIGALRMVHPHGAPGAAAAAGRAGTVASVSMMCGHTPDEIARRATGPVWQQVYLSHGYEKCAEYIEAAKRHGFQAIAVTVDCPVSPKPPMGLKVSLSSAIEFGPQLARRPAWTARFLTDGAKLAAANEAMGPRKKQTALWSDMDWLKERWGGPLIVKGIITPEDARRAVDAGADAIVVSNHGGMSLDGAPATITVLESIVREVGQEVEVYLDGGVRQGSDVVRALALGARAVMIGRPQLLALALGGERGVDAVLELFRHQLDVALAMVGVQSVHDIDRSYARTPERWTDPQPAALS</sequence>
<dbReference type="InterPro" id="IPR037396">
    <property type="entry name" value="FMN_HAD"/>
</dbReference>
<feature type="binding site" evidence="7">
    <location>
        <position position="131"/>
    </location>
    <ligand>
        <name>FMN</name>
        <dbReference type="ChEBI" id="CHEBI:58210"/>
    </ligand>
</feature>
<dbReference type="InterPro" id="IPR000262">
    <property type="entry name" value="FMN-dep_DH"/>
</dbReference>
<feature type="binding site" evidence="7">
    <location>
        <position position="110"/>
    </location>
    <ligand>
        <name>FMN</name>
        <dbReference type="ChEBI" id="CHEBI:58210"/>
    </ligand>
</feature>
<dbReference type="Pfam" id="PF01070">
    <property type="entry name" value="FMN_dh"/>
    <property type="match status" value="1"/>
</dbReference>
<feature type="binding site" evidence="7">
    <location>
        <begin position="292"/>
        <end position="296"/>
    </location>
    <ligand>
        <name>FMN</name>
        <dbReference type="ChEBI" id="CHEBI:58210"/>
    </ligand>
</feature>
<evidence type="ECO:0000259" key="8">
    <source>
        <dbReference type="PROSITE" id="PS51349"/>
    </source>
</evidence>
<dbReference type="InterPro" id="IPR012133">
    <property type="entry name" value="Alpha-hydoxy_acid_DH_FMN"/>
</dbReference>
<keyword evidence="4" id="KW-0560">Oxidoreductase</keyword>